<organism evidence="1">
    <name type="scientific">marine sediment metagenome</name>
    <dbReference type="NCBI Taxonomy" id="412755"/>
    <lineage>
        <taxon>unclassified sequences</taxon>
        <taxon>metagenomes</taxon>
        <taxon>ecological metagenomes</taxon>
    </lineage>
</organism>
<gene>
    <name evidence="1" type="ORF">S12H4_13034</name>
</gene>
<name>X1THX5_9ZZZZ</name>
<sequence length="163" mass="19299">MIDLSYLCNVCDKAKFSLDNLEEAKKHSEIPVTEGDYQGYLLKEAYKREFGDTAYKFFIFTKSEDLTTNHERLYNVLMADEINSNWLNFRCKELPEFSIAGGAKLVYLKNYRKLDVSEIDERIKDKKWVGLNKKEFSKFIKILDAQNKYRDYSGTRIKKFRTL</sequence>
<protein>
    <submittedName>
        <fullName evidence="1">Uncharacterized protein</fullName>
    </submittedName>
</protein>
<dbReference type="EMBL" id="BARW01006214">
    <property type="protein sequence ID" value="GAI87175.1"/>
    <property type="molecule type" value="Genomic_DNA"/>
</dbReference>
<accession>X1THX5</accession>
<reference evidence="1" key="1">
    <citation type="journal article" date="2014" name="Front. Microbiol.">
        <title>High frequency of phylogenetically diverse reductive dehalogenase-homologous genes in deep subseafloor sedimentary metagenomes.</title>
        <authorList>
            <person name="Kawai M."/>
            <person name="Futagami T."/>
            <person name="Toyoda A."/>
            <person name="Takaki Y."/>
            <person name="Nishi S."/>
            <person name="Hori S."/>
            <person name="Arai W."/>
            <person name="Tsubouchi T."/>
            <person name="Morono Y."/>
            <person name="Uchiyama I."/>
            <person name="Ito T."/>
            <person name="Fujiyama A."/>
            <person name="Inagaki F."/>
            <person name="Takami H."/>
        </authorList>
    </citation>
    <scope>NUCLEOTIDE SEQUENCE</scope>
    <source>
        <strain evidence="1">Expedition CK06-06</strain>
    </source>
</reference>
<proteinExistence type="predicted"/>
<dbReference type="AlphaFoldDB" id="X1THX5"/>
<comment type="caution">
    <text evidence="1">The sequence shown here is derived from an EMBL/GenBank/DDBJ whole genome shotgun (WGS) entry which is preliminary data.</text>
</comment>
<evidence type="ECO:0000313" key="1">
    <source>
        <dbReference type="EMBL" id="GAI87175.1"/>
    </source>
</evidence>